<reference evidence="5" key="1">
    <citation type="journal article" date="2019" name="Int. J. Syst. Evol. Microbiol.">
        <title>The Global Catalogue of Microorganisms (GCM) 10K type strain sequencing project: providing services to taxonomists for standard genome sequencing and annotation.</title>
        <authorList>
            <consortium name="The Broad Institute Genomics Platform"/>
            <consortium name="The Broad Institute Genome Sequencing Center for Infectious Disease"/>
            <person name="Wu L."/>
            <person name="Ma J."/>
        </authorList>
    </citation>
    <scope>NUCLEOTIDE SEQUENCE [LARGE SCALE GENOMIC DNA]</scope>
    <source>
        <strain evidence="5">CGMCC 1.12371</strain>
    </source>
</reference>
<dbReference type="Proteomes" id="UP001596501">
    <property type="component" value="Unassembled WGS sequence"/>
</dbReference>
<dbReference type="Pfam" id="PF13511">
    <property type="entry name" value="DUF4124"/>
    <property type="match status" value="1"/>
</dbReference>
<feature type="region of interest" description="Disordered" evidence="1">
    <location>
        <begin position="54"/>
        <end position="99"/>
    </location>
</feature>
<evidence type="ECO:0000256" key="1">
    <source>
        <dbReference type="SAM" id="MobiDB-lite"/>
    </source>
</evidence>
<accession>A0ABW2QMW3</accession>
<dbReference type="InterPro" id="IPR025392">
    <property type="entry name" value="DUF4124"/>
</dbReference>
<feature type="signal peptide" evidence="2">
    <location>
        <begin position="1"/>
        <end position="28"/>
    </location>
</feature>
<feature type="chain" id="PRO_5046675427" evidence="2">
    <location>
        <begin position="29"/>
        <end position="217"/>
    </location>
</feature>
<proteinExistence type="predicted"/>
<evidence type="ECO:0000259" key="3">
    <source>
        <dbReference type="Pfam" id="PF13511"/>
    </source>
</evidence>
<feature type="domain" description="DUF4124" evidence="3">
    <location>
        <begin position="18"/>
        <end position="78"/>
    </location>
</feature>
<evidence type="ECO:0000256" key="2">
    <source>
        <dbReference type="SAM" id="SignalP"/>
    </source>
</evidence>
<evidence type="ECO:0000313" key="4">
    <source>
        <dbReference type="EMBL" id="MFC7409522.1"/>
    </source>
</evidence>
<comment type="caution">
    <text evidence="4">The sequence shown here is derived from an EMBL/GenBank/DDBJ whole genome shotgun (WGS) entry which is preliminary data.</text>
</comment>
<keyword evidence="2" id="KW-0732">Signal</keyword>
<protein>
    <submittedName>
        <fullName evidence="4">DUF4124 domain-containing protein</fullName>
    </submittedName>
</protein>
<name>A0ABW2QMW3_9BURK</name>
<dbReference type="RefSeq" id="WP_382223366.1">
    <property type="nucleotide sequence ID" value="NZ_JBHTCA010000007.1"/>
</dbReference>
<dbReference type="EMBL" id="JBHTCA010000007">
    <property type="protein sequence ID" value="MFC7409522.1"/>
    <property type="molecule type" value="Genomic_DNA"/>
</dbReference>
<evidence type="ECO:0000313" key="5">
    <source>
        <dbReference type="Proteomes" id="UP001596501"/>
    </source>
</evidence>
<keyword evidence="5" id="KW-1185">Reference proteome</keyword>
<feature type="compositionally biased region" description="Basic and acidic residues" evidence="1">
    <location>
        <begin position="74"/>
        <end position="99"/>
    </location>
</feature>
<organism evidence="4 5">
    <name type="scientific">Hydrogenophaga atypica</name>
    <dbReference type="NCBI Taxonomy" id="249409"/>
    <lineage>
        <taxon>Bacteria</taxon>
        <taxon>Pseudomonadati</taxon>
        <taxon>Pseudomonadota</taxon>
        <taxon>Betaproteobacteria</taxon>
        <taxon>Burkholderiales</taxon>
        <taxon>Comamonadaceae</taxon>
        <taxon>Hydrogenophaga</taxon>
    </lineage>
</organism>
<gene>
    <name evidence="4" type="ORF">ACFQPB_11685</name>
</gene>
<sequence length="217" mass="24368">MPSQARASARSIACALALAWCYGGLAQAAIFTCVDAQGRRITSDRPIAACMDREQRELSPSGSVRRVIPPEPTAEERAALDAKRKADAERDARLNEEKRRERALLSRYPNEAAHQRERVKALESVDAVEAAIHHRIEELVKQRAKLNEEMAFYAKDPAKTPPLLKRQFNDNKNLVSAQQSALKQQAEERQRVSERFDAELAQLRKLWAQSAAGPTTR</sequence>